<dbReference type="EC" id="2.7.7.7" evidence="1"/>
<dbReference type="Pfam" id="PF17657">
    <property type="entry name" value="DNA_pol3_finger"/>
    <property type="match status" value="1"/>
</dbReference>
<keyword evidence="3 9" id="KW-0808">Transferase</keyword>
<dbReference type="EMBL" id="DSZU01000062">
    <property type="protein sequence ID" value="HGV55162.1"/>
    <property type="molecule type" value="Genomic_DNA"/>
</dbReference>
<dbReference type="AlphaFoldDB" id="A0A832LUN7"/>
<keyword evidence="5" id="KW-0235">DNA replication</keyword>
<evidence type="ECO:0000256" key="3">
    <source>
        <dbReference type="ARBA" id="ARBA00022679"/>
    </source>
</evidence>
<dbReference type="Gene3D" id="3.20.20.140">
    <property type="entry name" value="Metal-dependent hydrolases"/>
    <property type="match status" value="1"/>
</dbReference>
<dbReference type="PANTHER" id="PTHR32294:SF0">
    <property type="entry name" value="DNA POLYMERASE III SUBUNIT ALPHA"/>
    <property type="match status" value="1"/>
</dbReference>
<accession>A0A832LUN7</accession>
<proteinExistence type="predicted"/>
<dbReference type="InterPro" id="IPR003141">
    <property type="entry name" value="Pol/His_phosphatase_N"/>
</dbReference>
<dbReference type="SMART" id="SM00481">
    <property type="entry name" value="POLIIIAc"/>
    <property type="match status" value="1"/>
</dbReference>
<comment type="caution">
    <text evidence="9">The sequence shown here is derived from an EMBL/GenBank/DDBJ whole genome shotgun (WGS) entry which is preliminary data.</text>
</comment>
<dbReference type="Pfam" id="PF14579">
    <property type="entry name" value="HHH_6"/>
    <property type="match status" value="1"/>
</dbReference>
<comment type="catalytic activity">
    <reaction evidence="7">
        <text>DNA(n) + a 2'-deoxyribonucleoside 5'-triphosphate = DNA(n+1) + diphosphate</text>
        <dbReference type="Rhea" id="RHEA:22508"/>
        <dbReference type="Rhea" id="RHEA-COMP:17339"/>
        <dbReference type="Rhea" id="RHEA-COMP:17340"/>
        <dbReference type="ChEBI" id="CHEBI:33019"/>
        <dbReference type="ChEBI" id="CHEBI:61560"/>
        <dbReference type="ChEBI" id="CHEBI:173112"/>
        <dbReference type="EC" id="2.7.7.7"/>
    </reaction>
</comment>
<dbReference type="NCBIfam" id="TIGR00594">
    <property type="entry name" value="polc"/>
    <property type="match status" value="1"/>
</dbReference>
<dbReference type="CDD" id="cd04485">
    <property type="entry name" value="DnaE_OBF"/>
    <property type="match status" value="1"/>
</dbReference>
<dbReference type="Pfam" id="PF07733">
    <property type="entry name" value="DNA_pol3_alpha"/>
    <property type="match status" value="1"/>
</dbReference>
<dbReference type="InterPro" id="IPR040982">
    <property type="entry name" value="DNA_pol3_finger"/>
</dbReference>
<sequence>MTDFVHLHLHTEWSLLDGAIRIDDLVKRLIEYKMPGCAITDHGTLFGIIHFYTKLRNAGLKPLLGCEFYVAEGSRFQKKATKRGEAGGSHLILIAKDERGYRNLVKLGSKAYLEGFYYRPRIDKELLKEHAEGLICLSACIEGEIPQLVLQGNFNQALETAKWYKTLFGEDFYLEIQKNGLASQEKVNAGLLEIAEALKIKAVATADCHYLDKEDAFAHEVLLCIQTGHKITDPDRFKFETKELYLASPVEMAERFQDLPSELLSNTLEIFDKVNLELKLGEPLFPRARLPHGEEEKEYFVRKAREGLAQRLKELKAKGELYTSEEEYWKRLEMELEVIVEKGYAGYFLIVSDFCEWAKKQGIPVGPGRGSAAGALTSFALGITNLDPLRYGLLFERFLNKERPSLPDIDVDFCMEGREKIIEYVAKTYGERHIAKIATFGQMKARQVLRDVGRALGFKPKEIDPIAKMITPGPEVSLAEEMKRPEIQELLQINPKLKELFELALKLEGLPRHASQHAAGVIISPLPLDEIAALMKGEEGEAVVQFDMKACEALGLIKFDFLGLKTLTIIDRTLKAIKEYEGLEIDINHIPLDDPKTFKLLQAGDTDGVFQLESEGMKDLLRRLKPSDFNDLIAVLALYRPGPLGGGLVDQYIETKHGKRKPEYLHPLLEPILKETYGVLVYQEQVMEIARAFAGYTLGEADLLRRAMGKKDKELMQQLRNDFVERSVNRNIPKDVAEKVFELMEKFAEYGFNKSHSAAYALISYQTAYLKAHYPLYYLASILTYEINKSEEVSKYLALAEKMGISVLPPDINHSAAGFSVENGAIRIGLQAIKNVGEEAVQEIIRKRPYHSFIDFCQKVDTQKVNKKTIETLIKAGVFDSLEPNRAKLAANLPRILNFSQETKSSSLFGQTSLLKINLASSLKLDDVPPWSLEEKLKFEREALGFYLSDHPVRRYRPIIESFTPYNLENLKEVKSGEKVLVAALVSEIKLKTTKSGNKIAILKLEDEHAVIKALLFSDLYQEHLSLLKDSLLLWWKGEVEVEEESVTLLVEDIAKFEDLKFFKDGFFKLYIPGELAKEEELEKIREFCKTSPEESLPLSLVLILPEARVYFETNGAKFPLSIPFMEIFMDNFRPIKIRYSEK</sequence>
<evidence type="ECO:0000256" key="7">
    <source>
        <dbReference type="ARBA" id="ARBA00049244"/>
    </source>
</evidence>
<dbReference type="Pfam" id="PF02811">
    <property type="entry name" value="PHP"/>
    <property type="match status" value="1"/>
</dbReference>
<dbReference type="InterPro" id="IPR004013">
    <property type="entry name" value="PHP_dom"/>
</dbReference>
<dbReference type="InterPro" id="IPR011708">
    <property type="entry name" value="DNA_pol3_alpha_NTPase_dom"/>
</dbReference>
<dbReference type="GO" id="GO:0008408">
    <property type="term" value="F:3'-5' exonuclease activity"/>
    <property type="evidence" value="ECO:0007669"/>
    <property type="project" value="InterPro"/>
</dbReference>
<feature type="domain" description="Polymerase/histidinol phosphatase N-terminal" evidence="8">
    <location>
        <begin position="5"/>
        <end position="72"/>
    </location>
</feature>
<dbReference type="GO" id="GO:0003887">
    <property type="term" value="F:DNA-directed DNA polymerase activity"/>
    <property type="evidence" value="ECO:0007669"/>
    <property type="project" value="UniProtKB-KW"/>
</dbReference>
<dbReference type="InterPro" id="IPR004805">
    <property type="entry name" value="DnaE2/DnaE/PolC"/>
</dbReference>
<dbReference type="Gene3D" id="1.10.150.870">
    <property type="match status" value="1"/>
</dbReference>
<dbReference type="Gene3D" id="1.10.10.1600">
    <property type="entry name" value="Bacterial DNA polymerase III alpha subunit, thumb domain"/>
    <property type="match status" value="1"/>
</dbReference>
<protein>
    <recommendedName>
        <fullName evidence="2">DNA polymerase III subunit alpha</fullName>
        <ecNumber evidence="1">2.7.7.7</ecNumber>
    </recommendedName>
</protein>
<keyword evidence="6" id="KW-0239">DNA-directed DNA polymerase</keyword>
<dbReference type="GO" id="GO:0006260">
    <property type="term" value="P:DNA replication"/>
    <property type="evidence" value="ECO:0007669"/>
    <property type="project" value="UniProtKB-KW"/>
</dbReference>
<evidence type="ECO:0000256" key="5">
    <source>
        <dbReference type="ARBA" id="ARBA00022705"/>
    </source>
</evidence>
<evidence type="ECO:0000256" key="4">
    <source>
        <dbReference type="ARBA" id="ARBA00022695"/>
    </source>
</evidence>
<dbReference type="SUPFAM" id="SSF89550">
    <property type="entry name" value="PHP domain-like"/>
    <property type="match status" value="1"/>
</dbReference>
<dbReference type="CDD" id="cd12113">
    <property type="entry name" value="PHP_PolIIIA_DnaE3"/>
    <property type="match status" value="1"/>
</dbReference>
<dbReference type="InterPro" id="IPR041931">
    <property type="entry name" value="DNA_pol3_alpha_thumb_dom"/>
</dbReference>
<gene>
    <name evidence="9" type="ORF">ENT73_03645</name>
</gene>
<evidence type="ECO:0000256" key="1">
    <source>
        <dbReference type="ARBA" id="ARBA00012417"/>
    </source>
</evidence>
<dbReference type="InterPro" id="IPR016195">
    <property type="entry name" value="Pol/histidinol_Pase-like"/>
</dbReference>
<organism evidence="9">
    <name type="scientific">Caldimicrobium thiodismutans</name>
    <dbReference type="NCBI Taxonomy" id="1653476"/>
    <lineage>
        <taxon>Bacteria</taxon>
        <taxon>Pseudomonadati</taxon>
        <taxon>Thermodesulfobacteriota</taxon>
        <taxon>Thermodesulfobacteria</taxon>
        <taxon>Thermodesulfobacteriales</taxon>
        <taxon>Thermodesulfobacteriaceae</taxon>
        <taxon>Caldimicrobium</taxon>
    </lineage>
</organism>
<dbReference type="InterPro" id="IPR029460">
    <property type="entry name" value="DNAPol_HHH"/>
</dbReference>
<dbReference type="PANTHER" id="PTHR32294">
    <property type="entry name" value="DNA POLYMERASE III SUBUNIT ALPHA"/>
    <property type="match status" value="1"/>
</dbReference>
<name>A0A832LUN7_9BACT</name>
<keyword evidence="4 9" id="KW-0548">Nucleotidyltransferase</keyword>
<dbReference type="NCBIfam" id="NF005298">
    <property type="entry name" value="PRK06826.1"/>
    <property type="match status" value="1"/>
</dbReference>
<evidence type="ECO:0000256" key="6">
    <source>
        <dbReference type="ARBA" id="ARBA00022932"/>
    </source>
</evidence>
<reference evidence="9" key="1">
    <citation type="journal article" date="2020" name="mSystems">
        <title>Genome- and Community-Level Interaction Insights into Carbon Utilization and Element Cycling Functions of Hydrothermarchaeota in Hydrothermal Sediment.</title>
        <authorList>
            <person name="Zhou Z."/>
            <person name="Liu Y."/>
            <person name="Xu W."/>
            <person name="Pan J."/>
            <person name="Luo Z.H."/>
            <person name="Li M."/>
        </authorList>
    </citation>
    <scope>NUCLEOTIDE SEQUENCE [LARGE SCALE GENOMIC DNA]</scope>
    <source>
        <strain evidence="9">SpSt-605</strain>
    </source>
</reference>
<evidence type="ECO:0000256" key="2">
    <source>
        <dbReference type="ARBA" id="ARBA00019114"/>
    </source>
</evidence>
<dbReference type="NCBIfam" id="NF004226">
    <property type="entry name" value="PRK05673.1"/>
    <property type="match status" value="1"/>
</dbReference>
<evidence type="ECO:0000259" key="8">
    <source>
        <dbReference type="SMART" id="SM00481"/>
    </source>
</evidence>
<evidence type="ECO:0000313" key="9">
    <source>
        <dbReference type="EMBL" id="HGV55162.1"/>
    </source>
</evidence>